<evidence type="ECO:0000313" key="3">
    <source>
        <dbReference type="Proteomes" id="UP000177010"/>
    </source>
</evidence>
<dbReference type="Gene3D" id="3.30.310.160">
    <property type="entry name" value="YycH protein, domain 2"/>
    <property type="match status" value="1"/>
</dbReference>
<dbReference type="CDD" id="cd15787">
    <property type="entry name" value="YycH_N"/>
    <property type="match status" value="1"/>
</dbReference>
<dbReference type="RefSeq" id="WP_070367112.1">
    <property type="nucleotide sequence ID" value="NZ_JAZHVW010000021.1"/>
</dbReference>
<dbReference type="Proteomes" id="UP000177010">
    <property type="component" value="Unassembled WGS sequence"/>
</dbReference>
<accession>A0A1E7XID6</accession>
<organism evidence="2 3">
    <name type="scientific">Lentilactobacillus sunkii</name>
    <dbReference type="NCBI Taxonomy" id="481719"/>
    <lineage>
        <taxon>Bacteria</taxon>
        <taxon>Bacillati</taxon>
        <taxon>Bacillota</taxon>
        <taxon>Bacilli</taxon>
        <taxon>Lactobacillales</taxon>
        <taxon>Lactobacillaceae</taxon>
        <taxon>Lentilactobacillus</taxon>
    </lineage>
</organism>
<proteinExistence type="predicted"/>
<dbReference type="InterPro" id="IPR042274">
    <property type="entry name" value="YycH/YycI_2"/>
</dbReference>
<gene>
    <name evidence="2" type="ORF">LASUN_03600</name>
</gene>
<sequence length="432" mass="50397">MRFSKYLIPLALTIAVVISLTLSVVLWTNPANYRTNKQTAQSPQTQQMIKPRQYVYTPVQAIHTNADGSQQIMVNKLVNTVTEVKKTMRNYQKPKIKTLSKNSKVDYFRIANQTDSIMLNYSDTVSMRAVNYIVKNRFRKLPNYKINRIILPTNNSTKLYLLYDKNFTVYEVDVKKHSLKSLNKVLKMDMRTQPAAFKLLNNIPTVYVTTAVQMQPYKYLIDRQSDDYYVSRLLNTQDSTNVSVKRRKNMTIYGDQSSLQLTFNSNNRMAEFSDFRPNKNRRNLTSAINDSYKNVTKLGLPMDNVRFFSYDAKNRTIMYRTYVEGFPIFRANSFGTVSTRTLNSSAQRMRFSLDNPEIPLPSNKGYVSLPSTDTMLKRLQRAGYDIKAISKVRLGYTWKKDSTSPLLIDLNPDWYVYFNKQWRSYTSLMNQY</sequence>
<dbReference type="EMBL" id="MIQE01000004">
    <property type="protein sequence ID" value="OFA12837.1"/>
    <property type="molecule type" value="Genomic_DNA"/>
</dbReference>
<evidence type="ECO:0000313" key="2">
    <source>
        <dbReference type="EMBL" id="OFA12837.1"/>
    </source>
</evidence>
<evidence type="ECO:0000259" key="1">
    <source>
        <dbReference type="Pfam" id="PF07435"/>
    </source>
</evidence>
<dbReference type="InterPro" id="IPR009996">
    <property type="entry name" value="YycH"/>
</dbReference>
<dbReference type="STRING" id="481719.LASUN_03600"/>
<feature type="domain" description="Regulatory protein YycH" evidence="1">
    <location>
        <begin position="11"/>
        <end position="424"/>
    </location>
</feature>
<dbReference type="Pfam" id="PF07435">
    <property type="entry name" value="YycH"/>
    <property type="match status" value="1"/>
</dbReference>
<reference evidence="2 3" key="1">
    <citation type="submission" date="2016-09" db="EMBL/GenBank/DDBJ databases">
        <title>Genome Sequence of Lactobacillus sunkii Strain CG01.</title>
        <authorList>
            <person name="Poehlein A."/>
            <person name="Gabris C."/>
            <person name="Bengelsdorf F.R."/>
            <person name="Duerre P."/>
            <person name="Daniel R."/>
        </authorList>
    </citation>
    <scope>NUCLEOTIDE SEQUENCE [LARGE SCALE GENOMIC DNA]</scope>
    <source>
        <strain evidence="2 3">CG_D</strain>
    </source>
</reference>
<dbReference type="AlphaFoldDB" id="A0A1E7XID6"/>
<comment type="caution">
    <text evidence="2">The sequence shown here is derived from an EMBL/GenBank/DDBJ whole genome shotgun (WGS) entry which is preliminary data.</text>
</comment>
<protein>
    <submittedName>
        <fullName evidence="2">YycH protein</fullName>
    </submittedName>
</protein>
<name>A0A1E7XID6_9LACO</name>